<keyword evidence="3" id="KW-1185">Reference proteome</keyword>
<feature type="compositionally biased region" description="Polar residues" evidence="1">
    <location>
        <begin position="1"/>
        <end position="11"/>
    </location>
</feature>
<proteinExistence type="predicted"/>
<feature type="region of interest" description="Disordered" evidence="1">
    <location>
        <begin position="1"/>
        <end position="26"/>
    </location>
</feature>
<dbReference type="AlphaFoldDB" id="A0A369IZB1"/>
<comment type="caution">
    <text evidence="2">The sequence shown here is derived from an EMBL/GenBank/DDBJ whole genome shotgun (WGS) entry which is preliminary data.</text>
</comment>
<dbReference type="InParanoid" id="A0A369IZB1"/>
<sequence>MRPFPSSSTLRKTAPPPISHNEMTLDLPPLRSASSECDRSEGECQTLDQNLKLMQCLSSENVRSVSSPNTFGQGVWNPSTYPRTFFQRYNGRNPLSDPLEDEGATESPWSCISLFPLPEIPRFVILNLGRESSSSPSGWICRQRGRFLAFSRLRIPALPSFFVFSLARFEGAHPGARALPSAEIGRIARKTYLRNVIFVP</sequence>
<organism evidence="2 3">
    <name type="scientific">Hypsizygus marmoreus</name>
    <name type="common">White beech mushroom</name>
    <name type="synonym">Agaricus marmoreus</name>
    <dbReference type="NCBI Taxonomy" id="39966"/>
    <lineage>
        <taxon>Eukaryota</taxon>
        <taxon>Fungi</taxon>
        <taxon>Dikarya</taxon>
        <taxon>Basidiomycota</taxon>
        <taxon>Agaricomycotina</taxon>
        <taxon>Agaricomycetes</taxon>
        <taxon>Agaricomycetidae</taxon>
        <taxon>Agaricales</taxon>
        <taxon>Tricholomatineae</taxon>
        <taxon>Lyophyllaceae</taxon>
        <taxon>Hypsizygus</taxon>
    </lineage>
</organism>
<gene>
    <name evidence="2" type="ORF">Hypma_005440</name>
</gene>
<dbReference type="EMBL" id="LUEZ02000223">
    <property type="protein sequence ID" value="RDB15058.1"/>
    <property type="molecule type" value="Genomic_DNA"/>
</dbReference>
<evidence type="ECO:0000313" key="2">
    <source>
        <dbReference type="EMBL" id="RDB15058.1"/>
    </source>
</evidence>
<dbReference type="Proteomes" id="UP000076154">
    <property type="component" value="Unassembled WGS sequence"/>
</dbReference>
<evidence type="ECO:0000313" key="3">
    <source>
        <dbReference type="Proteomes" id="UP000076154"/>
    </source>
</evidence>
<evidence type="ECO:0000256" key="1">
    <source>
        <dbReference type="SAM" id="MobiDB-lite"/>
    </source>
</evidence>
<accession>A0A369IZB1</accession>
<name>A0A369IZB1_HYPMA</name>
<reference evidence="2" key="1">
    <citation type="submission" date="2018-04" db="EMBL/GenBank/DDBJ databases">
        <title>Whole genome sequencing of Hypsizygus marmoreus.</title>
        <authorList>
            <person name="Choi I.-G."/>
            <person name="Min B."/>
            <person name="Kim J.-G."/>
            <person name="Kim S."/>
            <person name="Oh Y.-L."/>
            <person name="Kong W.-S."/>
            <person name="Park H."/>
            <person name="Jeong J."/>
            <person name="Song E.-S."/>
        </authorList>
    </citation>
    <scope>NUCLEOTIDE SEQUENCE [LARGE SCALE GENOMIC DNA]</scope>
    <source>
        <strain evidence="2">51987-8</strain>
    </source>
</reference>
<protein>
    <submittedName>
        <fullName evidence="2">Uncharacterized protein</fullName>
    </submittedName>
</protein>